<evidence type="ECO:0000313" key="5">
    <source>
        <dbReference type="EMBL" id="KAJ0198111.1"/>
    </source>
</evidence>
<evidence type="ECO:0000256" key="2">
    <source>
        <dbReference type="ARBA" id="ARBA00022801"/>
    </source>
</evidence>
<dbReference type="EMBL" id="NBSK02000007">
    <property type="protein sequence ID" value="KAJ0198111.1"/>
    <property type="molecule type" value="Genomic_DNA"/>
</dbReference>
<keyword evidence="6" id="KW-1185">Reference proteome</keyword>
<dbReference type="Pfam" id="PF07727">
    <property type="entry name" value="RVT_2"/>
    <property type="match status" value="1"/>
</dbReference>
<feature type="domain" description="Integrase catalytic" evidence="4">
    <location>
        <begin position="1"/>
        <end position="108"/>
    </location>
</feature>
<reference evidence="5 6" key="1">
    <citation type="journal article" date="2017" name="Nat. Commun.">
        <title>Genome assembly with in vitro proximity ligation data and whole-genome triplication in lettuce.</title>
        <authorList>
            <person name="Reyes-Chin-Wo S."/>
            <person name="Wang Z."/>
            <person name="Yang X."/>
            <person name="Kozik A."/>
            <person name="Arikit S."/>
            <person name="Song C."/>
            <person name="Xia L."/>
            <person name="Froenicke L."/>
            <person name="Lavelle D.O."/>
            <person name="Truco M.J."/>
            <person name="Xia R."/>
            <person name="Zhu S."/>
            <person name="Xu C."/>
            <person name="Xu H."/>
            <person name="Xu X."/>
            <person name="Cox K."/>
            <person name="Korf I."/>
            <person name="Meyers B.C."/>
            <person name="Michelmore R.W."/>
        </authorList>
    </citation>
    <scope>NUCLEOTIDE SEQUENCE [LARGE SCALE GENOMIC DNA]</scope>
    <source>
        <strain evidence="6">cv. Salinas</strain>
        <tissue evidence="5">Seedlings</tissue>
    </source>
</reference>
<gene>
    <name evidence="5" type="ORF">LSAT_V11C700366270</name>
</gene>
<dbReference type="SUPFAM" id="SSF56672">
    <property type="entry name" value="DNA/RNA polymerases"/>
    <property type="match status" value="1"/>
</dbReference>
<dbReference type="GO" id="GO:0016787">
    <property type="term" value="F:hydrolase activity"/>
    <property type="evidence" value="ECO:0007669"/>
    <property type="project" value="UniProtKB-KW"/>
</dbReference>
<dbReference type="InterPro" id="IPR043502">
    <property type="entry name" value="DNA/RNA_pol_sf"/>
</dbReference>
<evidence type="ECO:0000259" key="4">
    <source>
        <dbReference type="PROSITE" id="PS50994"/>
    </source>
</evidence>
<dbReference type="InterPro" id="IPR057670">
    <property type="entry name" value="SH3_retrovirus"/>
</dbReference>
<dbReference type="Pfam" id="PF13961">
    <property type="entry name" value="DUF4219"/>
    <property type="match status" value="1"/>
</dbReference>
<dbReference type="PROSITE" id="PS50994">
    <property type="entry name" value="INTEGRASE"/>
    <property type="match status" value="1"/>
</dbReference>
<dbReference type="InterPro" id="IPR013103">
    <property type="entry name" value="RVT_2"/>
</dbReference>
<dbReference type="InterPro" id="IPR025314">
    <property type="entry name" value="DUF4219"/>
</dbReference>
<dbReference type="Proteomes" id="UP000235145">
    <property type="component" value="Unassembled WGS sequence"/>
</dbReference>
<dbReference type="CDD" id="cd09272">
    <property type="entry name" value="RNase_HI_RT_Ty1"/>
    <property type="match status" value="1"/>
</dbReference>
<dbReference type="PANTHER" id="PTHR42648:SF29">
    <property type="entry name" value="RNA-DIRECTED DNA POLYMERASE"/>
    <property type="match status" value="1"/>
</dbReference>
<dbReference type="GO" id="GO:0003676">
    <property type="term" value="F:nucleic acid binding"/>
    <property type="evidence" value="ECO:0007669"/>
    <property type="project" value="InterPro"/>
</dbReference>
<protein>
    <recommendedName>
        <fullName evidence="4">Integrase catalytic domain-containing protein</fullName>
    </recommendedName>
</protein>
<dbReference type="InterPro" id="IPR012337">
    <property type="entry name" value="RNaseH-like_sf"/>
</dbReference>
<dbReference type="GO" id="GO:0015074">
    <property type="term" value="P:DNA integration"/>
    <property type="evidence" value="ECO:0007669"/>
    <property type="project" value="InterPro"/>
</dbReference>
<evidence type="ECO:0000256" key="1">
    <source>
        <dbReference type="ARBA" id="ARBA00022723"/>
    </source>
</evidence>
<dbReference type="InterPro" id="IPR036397">
    <property type="entry name" value="RNaseH_sf"/>
</dbReference>
<sequence>MVIVQFGKHIKRVRSDNGGEFTSNHMLQFYNEHGILLETTCPHTPQQNGVVERKHIHFLETAHETRFEANLPNRFWGECILTAAYIINRLPSKVIKNKTPYEIVWNQKPQYDHMQVLGCLAYYRNTDTKGEKFENKGKPGVFLGYPQGTKGYKIYDIESRKIIISREVLFHESTLPFKNEKLGQDDGDEEPVKLHNDVCCEEHTISKTFKTISMNELTHEAHVLDDHVDSIGHENDEHNNEDVQWGELNHDTTNVQDDTIELTQKGSRGDESEGESLRKSIRTESQPQKFKDYEKRWKHSMQQEIRALEKNDTWTLTDLPNGQRAIESKWVYKIKYKQNGEVERYKSRLVAKGFTQMEGVDYHDTFAPVAKLVTMRTLLSVAAKKNHQLDVNNAFLHGDLDEEVYMKVPQGFSKEGETRVCRLHKSLHGLKQASRNWYQKFTKFLLSINFRQSKEDHSLFLQNQEGVYTIILIYVDDVIIAGNDLDHIKQTKIQLDKAFSIKDLGQLRYFLGIEVEKTLDSLVLSQRKYILDILKDSGMLGCKPSAFPIEHNLKLDRWEEEARVDAGVYIRLFGRLLYLQATHPDVAYSVNVLSQFVGDPRTSHMQAVMRVLRYLKGTAGQDILLPHDGEPVLTAFSDFDWLGCPYTRRSRTARHIVNNPVYHERMKHVEIDCFFIREGVASREIKLMKIDSKMQVAHLLKKGLGTTQFHFLLGKLEKHNNNNYKTWETCLKSYLQGQDLWEVVGGSETTPPEEDVNGDLHKWKIKAGKAMFALKTTFQKEMLEHIRDENTPKEAWDTFVTLISKKNDTRLQLLENELLSISQRDLTIAQYFHKVKAIYREITKLDPQSVITEARMKRIIIHGLRRNIEASLLLYKDSPFNHHL</sequence>
<organism evidence="5 6">
    <name type="scientific">Lactuca sativa</name>
    <name type="common">Garden lettuce</name>
    <dbReference type="NCBI Taxonomy" id="4236"/>
    <lineage>
        <taxon>Eukaryota</taxon>
        <taxon>Viridiplantae</taxon>
        <taxon>Streptophyta</taxon>
        <taxon>Embryophyta</taxon>
        <taxon>Tracheophyta</taxon>
        <taxon>Spermatophyta</taxon>
        <taxon>Magnoliopsida</taxon>
        <taxon>eudicotyledons</taxon>
        <taxon>Gunneridae</taxon>
        <taxon>Pentapetalae</taxon>
        <taxon>asterids</taxon>
        <taxon>campanulids</taxon>
        <taxon>Asterales</taxon>
        <taxon>Asteraceae</taxon>
        <taxon>Cichorioideae</taxon>
        <taxon>Cichorieae</taxon>
        <taxon>Lactucinae</taxon>
        <taxon>Lactuca</taxon>
    </lineage>
</organism>
<feature type="region of interest" description="Disordered" evidence="3">
    <location>
        <begin position="260"/>
        <end position="292"/>
    </location>
</feature>
<dbReference type="InterPro" id="IPR001584">
    <property type="entry name" value="Integrase_cat-core"/>
</dbReference>
<accession>A0A9R1X3Q5</accession>
<dbReference type="PANTHER" id="PTHR42648">
    <property type="entry name" value="TRANSPOSASE, PUTATIVE-RELATED"/>
    <property type="match status" value="1"/>
</dbReference>
<evidence type="ECO:0000256" key="3">
    <source>
        <dbReference type="SAM" id="MobiDB-lite"/>
    </source>
</evidence>
<evidence type="ECO:0000313" key="6">
    <source>
        <dbReference type="Proteomes" id="UP000235145"/>
    </source>
</evidence>
<keyword evidence="2" id="KW-0378">Hydrolase</keyword>
<dbReference type="InterPro" id="IPR039537">
    <property type="entry name" value="Retrotran_Ty1/copia-like"/>
</dbReference>
<dbReference type="GO" id="GO:0046872">
    <property type="term" value="F:metal ion binding"/>
    <property type="evidence" value="ECO:0007669"/>
    <property type="project" value="UniProtKB-KW"/>
</dbReference>
<feature type="compositionally biased region" description="Basic and acidic residues" evidence="3">
    <location>
        <begin position="267"/>
        <end position="282"/>
    </location>
</feature>
<proteinExistence type="predicted"/>
<dbReference type="AlphaFoldDB" id="A0A9R1X3Q5"/>
<keyword evidence="1" id="KW-0479">Metal-binding</keyword>
<dbReference type="Gene3D" id="3.30.420.10">
    <property type="entry name" value="Ribonuclease H-like superfamily/Ribonuclease H"/>
    <property type="match status" value="1"/>
</dbReference>
<dbReference type="SUPFAM" id="SSF53098">
    <property type="entry name" value="Ribonuclease H-like"/>
    <property type="match status" value="1"/>
</dbReference>
<name>A0A9R1X3Q5_LACSA</name>
<comment type="caution">
    <text evidence="5">The sequence shown here is derived from an EMBL/GenBank/DDBJ whole genome shotgun (WGS) entry which is preliminary data.</text>
</comment>
<dbReference type="Pfam" id="PF25597">
    <property type="entry name" value="SH3_retrovirus"/>
    <property type="match status" value="1"/>
</dbReference>